<protein>
    <recommendedName>
        <fullName evidence="2 3">Single-stranded DNA-binding protein</fullName>
        <shortName evidence="2">SSB</shortName>
    </recommendedName>
</protein>
<dbReference type="InterPro" id="IPR012340">
    <property type="entry name" value="NA-bd_OB-fold"/>
</dbReference>
<organism evidence="4 5">
    <name type="scientific">Cecembia rubra</name>
    <dbReference type="NCBI Taxonomy" id="1485585"/>
    <lineage>
        <taxon>Bacteria</taxon>
        <taxon>Pseudomonadati</taxon>
        <taxon>Bacteroidota</taxon>
        <taxon>Cytophagia</taxon>
        <taxon>Cytophagales</taxon>
        <taxon>Cyclobacteriaceae</taxon>
        <taxon>Cecembia</taxon>
    </lineage>
</organism>
<dbReference type="NCBIfam" id="TIGR00621">
    <property type="entry name" value="ssb"/>
    <property type="match status" value="1"/>
</dbReference>
<dbReference type="Gene3D" id="2.40.50.140">
    <property type="entry name" value="Nucleic acid-binding proteins"/>
    <property type="match status" value="1"/>
</dbReference>
<name>A0A2P8DRN3_9BACT</name>
<dbReference type="InterPro" id="IPR000424">
    <property type="entry name" value="Primosome_PriB/ssb"/>
</dbReference>
<dbReference type="CDD" id="cd04496">
    <property type="entry name" value="SSB_OBF"/>
    <property type="match status" value="1"/>
</dbReference>
<evidence type="ECO:0000256" key="3">
    <source>
        <dbReference type="PIRNR" id="PIRNR002070"/>
    </source>
</evidence>
<comment type="subunit">
    <text evidence="2">Homotetramer.</text>
</comment>
<dbReference type="OrthoDB" id="9809878at2"/>
<sequence length="116" mass="13017">MSSLRNRVQLIGRLGAKAEIKRFEDGKIKASLSLATNDFYKNQKGEKVEETTWHNVVAWGKSAEIIEKYTDKGTEIALDGKLTNRSYIDKDGIKKYITEVVLDNIVLLGEKVAVTT</sequence>
<dbReference type="PANTHER" id="PTHR10302:SF0">
    <property type="entry name" value="SINGLE-STRANDED DNA-BINDING PROTEIN, MITOCHONDRIAL"/>
    <property type="match status" value="1"/>
</dbReference>
<gene>
    <name evidence="4" type="ORF">CLV48_11634</name>
</gene>
<dbReference type="HAMAP" id="MF_00984">
    <property type="entry name" value="SSB"/>
    <property type="match status" value="1"/>
</dbReference>
<dbReference type="Pfam" id="PF00436">
    <property type="entry name" value="SSB"/>
    <property type="match status" value="1"/>
</dbReference>
<dbReference type="PANTHER" id="PTHR10302">
    <property type="entry name" value="SINGLE-STRANDED DNA-BINDING PROTEIN"/>
    <property type="match status" value="1"/>
</dbReference>
<keyword evidence="1 2" id="KW-0238">DNA-binding</keyword>
<reference evidence="4 5" key="1">
    <citation type="submission" date="2018-03" db="EMBL/GenBank/DDBJ databases">
        <title>Genomic Encyclopedia of Archaeal and Bacterial Type Strains, Phase II (KMG-II): from individual species to whole genera.</title>
        <authorList>
            <person name="Goeker M."/>
        </authorList>
    </citation>
    <scope>NUCLEOTIDE SEQUENCE [LARGE SCALE GENOMIC DNA]</scope>
    <source>
        <strain evidence="4 5">DSM 28057</strain>
    </source>
</reference>
<dbReference type="GO" id="GO:0009295">
    <property type="term" value="C:nucleoid"/>
    <property type="evidence" value="ECO:0007669"/>
    <property type="project" value="TreeGrafter"/>
</dbReference>
<dbReference type="RefSeq" id="WP_106568872.1">
    <property type="nucleotide sequence ID" value="NZ_JAUVYL010000059.1"/>
</dbReference>
<evidence type="ECO:0000256" key="1">
    <source>
        <dbReference type="ARBA" id="ARBA00023125"/>
    </source>
</evidence>
<comment type="caution">
    <text evidence="4">The sequence shown here is derived from an EMBL/GenBank/DDBJ whole genome shotgun (WGS) entry which is preliminary data.</text>
</comment>
<keyword evidence="5" id="KW-1185">Reference proteome</keyword>
<dbReference type="GO" id="GO:0003697">
    <property type="term" value="F:single-stranded DNA binding"/>
    <property type="evidence" value="ECO:0007669"/>
    <property type="project" value="UniProtKB-UniRule"/>
</dbReference>
<accession>A0A2P8DRN3</accession>
<evidence type="ECO:0000313" key="5">
    <source>
        <dbReference type="Proteomes" id="UP000240708"/>
    </source>
</evidence>
<dbReference type="PIRSF" id="PIRSF002070">
    <property type="entry name" value="SSB"/>
    <property type="match status" value="1"/>
</dbReference>
<dbReference type="AlphaFoldDB" id="A0A2P8DRN3"/>
<comment type="caution">
    <text evidence="2">Lacks conserved residue(s) required for the propagation of feature annotation.</text>
</comment>
<evidence type="ECO:0000256" key="2">
    <source>
        <dbReference type="HAMAP-Rule" id="MF_00984"/>
    </source>
</evidence>
<dbReference type="SUPFAM" id="SSF50249">
    <property type="entry name" value="Nucleic acid-binding proteins"/>
    <property type="match status" value="1"/>
</dbReference>
<dbReference type="PROSITE" id="PS50935">
    <property type="entry name" value="SSB"/>
    <property type="match status" value="1"/>
</dbReference>
<proteinExistence type="inferred from homology"/>
<dbReference type="Proteomes" id="UP000240708">
    <property type="component" value="Unassembled WGS sequence"/>
</dbReference>
<dbReference type="GO" id="GO:0006260">
    <property type="term" value="P:DNA replication"/>
    <property type="evidence" value="ECO:0007669"/>
    <property type="project" value="InterPro"/>
</dbReference>
<evidence type="ECO:0000313" key="4">
    <source>
        <dbReference type="EMBL" id="PSK99844.1"/>
    </source>
</evidence>
<dbReference type="InterPro" id="IPR011344">
    <property type="entry name" value="ssDNA-bd"/>
</dbReference>
<dbReference type="EMBL" id="PYGF01000016">
    <property type="protein sequence ID" value="PSK99844.1"/>
    <property type="molecule type" value="Genomic_DNA"/>
</dbReference>